<dbReference type="SUPFAM" id="SSF50044">
    <property type="entry name" value="SH3-domain"/>
    <property type="match status" value="1"/>
</dbReference>
<keyword evidence="1" id="KW-0732">Signal</keyword>
<name>A0A1X2IMK5_9FUNG</name>
<feature type="signal peptide" evidence="1">
    <location>
        <begin position="1"/>
        <end position="19"/>
    </location>
</feature>
<dbReference type="AlphaFoldDB" id="A0A1X2IMK5"/>
<gene>
    <name evidence="2" type="ORF">BCR42DRAFT_489822</name>
</gene>
<evidence type="ECO:0000313" key="3">
    <source>
        <dbReference type="Proteomes" id="UP000193560"/>
    </source>
</evidence>
<comment type="caution">
    <text evidence="2">The sequence shown here is derived from an EMBL/GenBank/DDBJ whole genome shotgun (WGS) entry which is preliminary data.</text>
</comment>
<accession>A0A1X2IMK5</accession>
<dbReference type="Proteomes" id="UP000193560">
    <property type="component" value="Unassembled WGS sequence"/>
</dbReference>
<evidence type="ECO:0008006" key="4">
    <source>
        <dbReference type="Google" id="ProtNLM"/>
    </source>
</evidence>
<proteinExistence type="predicted"/>
<dbReference type="OrthoDB" id="5340910at2759"/>
<protein>
    <recommendedName>
        <fullName evidence="4">SH3 domain-containing protein</fullName>
    </recommendedName>
</protein>
<dbReference type="EMBL" id="MCGE01000008">
    <property type="protein sequence ID" value="ORZ18464.1"/>
    <property type="molecule type" value="Genomic_DNA"/>
</dbReference>
<evidence type="ECO:0000313" key="2">
    <source>
        <dbReference type="EMBL" id="ORZ18464.1"/>
    </source>
</evidence>
<sequence length="337" mass="36527">MSHATLLLVLVILVSSVVSQQQQQQPDDTPDICLSLRDSSACPAFHQFYVSTGVVDRFPFLPSNITTVQQLDASLLRYVNSTSDYLLPLGCLSTNYNPTTPYARYALTKMCARLIQDAEDSLPCNTEHNVVPPPLCQATCMDWVNSVTVITSQPRVCSDNSQRTAALANYTTQCLSWQGYNASTDDNCISGFANEPDNCGFRDDITRACQFCQNTTSAASSNCCQLVTCGHGLGDVIMLALPFDDGWALGVNLSTGLKGAFPLVCVSPTTLSFMEQWQSRSSKLTLPSTNTIDTTITAADVSSSSIPKRMASKSSKSTSSSDFISLFWTVITHLPLS</sequence>
<organism evidence="2 3">
    <name type="scientific">Absidia repens</name>
    <dbReference type="NCBI Taxonomy" id="90262"/>
    <lineage>
        <taxon>Eukaryota</taxon>
        <taxon>Fungi</taxon>
        <taxon>Fungi incertae sedis</taxon>
        <taxon>Mucoromycota</taxon>
        <taxon>Mucoromycotina</taxon>
        <taxon>Mucoromycetes</taxon>
        <taxon>Mucorales</taxon>
        <taxon>Cunninghamellaceae</taxon>
        <taxon>Absidia</taxon>
    </lineage>
</organism>
<dbReference type="STRING" id="90262.A0A1X2IMK5"/>
<feature type="chain" id="PRO_5010860260" description="SH3 domain-containing protein" evidence="1">
    <location>
        <begin position="20"/>
        <end position="337"/>
    </location>
</feature>
<keyword evidence="3" id="KW-1185">Reference proteome</keyword>
<dbReference type="InterPro" id="IPR036028">
    <property type="entry name" value="SH3-like_dom_sf"/>
</dbReference>
<reference evidence="2 3" key="1">
    <citation type="submission" date="2016-07" db="EMBL/GenBank/DDBJ databases">
        <title>Pervasive Adenine N6-methylation of Active Genes in Fungi.</title>
        <authorList>
            <consortium name="DOE Joint Genome Institute"/>
            <person name="Mondo S.J."/>
            <person name="Dannebaum R.O."/>
            <person name="Kuo R.C."/>
            <person name="Labutti K."/>
            <person name="Haridas S."/>
            <person name="Kuo A."/>
            <person name="Salamov A."/>
            <person name="Ahrendt S.R."/>
            <person name="Lipzen A."/>
            <person name="Sullivan W."/>
            <person name="Andreopoulos W.B."/>
            <person name="Clum A."/>
            <person name="Lindquist E."/>
            <person name="Daum C."/>
            <person name="Ramamoorthy G.K."/>
            <person name="Gryganskyi A."/>
            <person name="Culley D."/>
            <person name="Magnuson J.K."/>
            <person name="James T.Y."/>
            <person name="O'Malley M.A."/>
            <person name="Stajich J.E."/>
            <person name="Spatafora J.W."/>
            <person name="Visel A."/>
            <person name="Grigoriev I.V."/>
        </authorList>
    </citation>
    <scope>NUCLEOTIDE SEQUENCE [LARGE SCALE GENOMIC DNA]</scope>
    <source>
        <strain evidence="2 3">NRRL 1336</strain>
    </source>
</reference>
<evidence type="ECO:0000256" key="1">
    <source>
        <dbReference type="SAM" id="SignalP"/>
    </source>
</evidence>